<dbReference type="GO" id="GO:0006508">
    <property type="term" value="P:proteolysis"/>
    <property type="evidence" value="ECO:0007669"/>
    <property type="project" value="UniProtKB-KW"/>
</dbReference>
<comment type="similarity">
    <text evidence="3 17">Belongs to the peptidase M8 family.</text>
</comment>
<feature type="transmembrane region" description="Helical" evidence="18">
    <location>
        <begin position="527"/>
        <end position="546"/>
    </location>
</feature>
<comment type="caution">
    <text evidence="19">The sequence shown here is derived from an EMBL/GenBank/DDBJ whole genome shotgun (WGS) entry which is preliminary data.</text>
</comment>
<organism evidence="19 20">
    <name type="scientific">Trypanosoma rangeli</name>
    <dbReference type="NCBI Taxonomy" id="5698"/>
    <lineage>
        <taxon>Eukaryota</taxon>
        <taxon>Discoba</taxon>
        <taxon>Euglenozoa</taxon>
        <taxon>Kinetoplastea</taxon>
        <taxon>Metakinetoplastina</taxon>
        <taxon>Trypanosomatida</taxon>
        <taxon>Trypanosomatidae</taxon>
        <taxon>Trypanosoma</taxon>
        <taxon>Herpetosoma</taxon>
    </lineage>
</organism>
<evidence type="ECO:0000256" key="18">
    <source>
        <dbReference type="SAM" id="Phobius"/>
    </source>
</evidence>
<dbReference type="FunFam" id="3.90.132.10:FF:000001">
    <property type="entry name" value="leishmanolysin-like peptidase isoform X2"/>
    <property type="match status" value="1"/>
</dbReference>
<name>A0A3R7LFZ4_TRYRA</name>
<evidence type="ECO:0000256" key="6">
    <source>
        <dbReference type="ARBA" id="ARBA00022729"/>
    </source>
</evidence>
<keyword evidence="4 17" id="KW-0645">Protease</keyword>
<dbReference type="EMBL" id="MKGL01000675">
    <property type="protein sequence ID" value="RNE96538.1"/>
    <property type="molecule type" value="Genomic_DNA"/>
</dbReference>
<protein>
    <recommendedName>
        <fullName evidence="17">Leishmanolysin-like peptidase</fullName>
        <ecNumber evidence="17">3.4.24.-</ecNumber>
    </recommendedName>
</protein>
<proteinExistence type="inferred from homology"/>
<evidence type="ECO:0000313" key="19">
    <source>
        <dbReference type="EMBL" id="RNE96538.1"/>
    </source>
</evidence>
<dbReference type="PRINTS" id="PR00782">
    <property type="entry name" value="LSHMANOLYSIN"/>
</dbReference>
<dbReference type="GO" id="GO:0046872">
    <property type="term" value="F:metal ion binding"/>
    <property type="evidence" value="ECO:0007669"/>
    <property type="project" value="UniProtKB-KW"/>
</dbReference>
<evidence type="ECO:0000256" key="5">
    <source>
        <dbReference type="ARBA" id="ARBA00022723"/>
    </source>
</evidence>
<dbReference type="OrthoDB" id="262619at2759"/>
<dbReference type="Gene3D" id="3.10.170.20">
    <property type="match status" value="1"/>
</dbReference>
<keyword evidence="12" id="KW-0865">Zymogen</keyword>
<feature type="chain" id="PRO_5023962659" description="Leishmanolysin-like peptidase" evidence="17">
    <location>
        <begin position="25"/>
        <end position="547"/>
    </location>
</feature>
<evidence type="ECO:0000256" key="2">
    <source>
        <dbReference type="ARBA" id="ARBA00004370"/>
    </source>
</evidence>
<keyword evidence="8 16" id="KW-0862">Zinc</keyword>
<evidence type="ECO:0000256" key="10">
    <source>
        <dbReference type="ARBA" id="ARBA00023049"/>
    </source>
</evidence>
<evidence type="ECO:0000313" key="20">
    <source>
        <dbReference type="Proteomes" id="UP000283634"/>
    </source>
</evidence>
<dbReference type="InterPro" id="IPR001577">
    <property type="entry name" value="Peptidase_M8"/>
</dbReference>
<evidence type="ECO:0000256" key="8">
    <source>
        <dbReference type="ARBA" id="ARBA00022833"/>
    </source>
</evidence>
<evidence type="ECO:0000256" key="17">
    <source>
        <dbReference type="RuleBase" id="RU366077"/>
    </source>
</evidence>
<comment type="cofactor">
    <cofactor evidence="16 17">
        <name>Zn(2+)</name>
        <dbReference type="ChEBI" id="CHEBI:29105"/>
    </cofactor>
    <text evidence="16 17">Binds 1 zinc ion per subunit.</text>
</comment>
<accession>A0A3R7LFZ4</accession>
<evidence type="ECO:0000256" key="3">
    <source>
        <dbReference type="ARBA" id="ARBA00005860"/>
    </source>
</evidence>
<dbReference type="GO" id="GO:0016020">
    <property type="term" value="C:membrane"/>
    <property type="evidence" value="ECO:0007669"/>
    <property type="project" value="UniProtKB-SubCell"/>
</dbReference>
<comment type="catalytic activity">
    <reaction evidence="1">
        <text>Preference for hydrophobic residues at P1 and P1' and basic residues at P2' and P3'. A model nonapeptide is cleaved at -Ala-Tyr-|-Leu-Lys-Lys-.</text>
        <dbReference type="EC" id="3.4.24.36"/>
    </reaction>
</comment>
<dbReference type="VEuPathDB" id="TriTrypDB:TRSC58_07049"/>
<keyword evidence="13" id="KW-1015">Disulfide bond</keyword>
<dbReference type="Gene3D" id="2.10.55.10">
    <property type="entry name" value="Leishmanolysin domain 3"/>
    <property type="match status" value="1"/>
</dbReference>
<dbReference type="AlphaFoldDB" id="A0A3R7LFZ4"/>
<keyword evidence="20" id="KW-1185">Reference proteome</keyword>
<evidence type="ECO:0000256" key="14">
    <source>
        <dbReference type="ARBA" id="ARBA00023180"/>
    </source>
</evidence>
<keyword evidence="18" id="KW-0812">Transmembrane</keyword>
<evidence type="ECO:0000256" key="13">
    <source>
        <dbReference type="ARBA" id="ARBA00023157"/>
    </source>
</evidence>
<feature type="binding site" evidence="16">
    <location>
        <position position="227"/>
    </location>
    <ligand>
        <name>Zn(2+)</name>
        <dbReference type="ChEBI" id="CHEBI:29105"/>
        <note>catalytic</note>
    </ligand>
</feature>
<evidence type="ECO:0000256" key="1">
    <source>
        <dbReference type="ARBA" id="ARBA00001249"/>
    </source>
</evidence>
<sequence>MRHTLHVLLLLLLLCCCTTSFATAEHRCIFDRISRKAGPPMRAVVRELPGRERDGTQVLTASVADWAPLRFKVFSEDMNNASRYCTAAGELSLDLEGGIHACQQQDVLTAKKKSIILNQMLPRAIQLHMDRLHVQPEKRPVIVPNFSSETLCSNFEIPSSHHTRGVPGADMVLYAAAAPIQGTTIAWAVGCSVLPSGRPAVGVINFGPYSVTDSEFGVRIAAHEIAHTLGFEMRFFDARNMTQTIPEVRGKENVVVVSSPKTLEKTRAHFNCTSAPGMELEDEGGGSTVSSHWKRRNVKDELMAGLPGAGYYTALTMAVFEDMGFYRAQWSMAEQMPWGNNSGCELLTEKCLTNGTTQYPEMFCDSTFYLPECTSDHFAVGRCSIYGYNSPLPAQFQYFTDPRVGGLLGDLMDYCPYIKEQEHTGCIDGDADVMRGSRIGLVSRCLKTDGLRDSVGLIGDVCAEVSCSNDTVSVRYLADDTWHACPEGGTITPTGPVFKGGNIVCPRRIEVCYAYESGDGGVDASQLASIFSSILVVLLVTVLVLMC</sequence>
<dbReference type="Gene3D" id="3.90.132.10">
    <property type="entry name" value="Leishmanolysin , domain 2"/>
    <property type="match status" value="1"/>
</dbReference>
<dbReference type="PANTHER" id="PTHR10942:SF0">
    <property type="entry name" value="LEISHMANOLYSIN-LIKE PEPTIDASE"/>
    <property type="match status" value="1"/>
</dbReference>
<dbReference type="Gene3D" id="2.30.34.10">
    <property type="entry name" value="Leishmanolysin domain 4"/>
    <property type="match status" value="1"/>
</dbReference>
<feature type="binding site" evidence="16">
    <location>
        <position position="292"/>
    </location>
    <ligand>
        <name>Zn(2+)</name>
        <dbReference type="ChEBI" id="CHEBI:29105"/>
        <note>catalytic</note>
    </ligand>
</feature>
<reference evidence="19 20" key="1">
    <citation type="journal article" date="2018" name="BMC Genomics">
        <title>Genomic comparison of Trypanosoma conorhini and Trypanosoma rangeli to Trypanosoma cruzi strains of high and low virulence.</title>
        <authorList>
            <person name="Bradwell K.R."/>
            <person name="Koparde V.N."/>
            <person name="Matveyev A.V."/>
            <person name="Serrano M.G."/>
            <person name="Alves J.M."/>
            <person name="Parikh H."/>
            <person name="Huang B."/>
            <person name="Lee V."/>
            <person name="Espinosa-Alvarez O."/>
            <person name="Ortiz P.A."/>
            <person name="Costa-Martins A.G."/>
            <person name="Teixeira M.M."/>
            <person name="Buck G.A."/>
        </authorList>
    </citation>
    <scope>NUCLEOTIDE SEQUENCE [LARGE SCALE GENOMIC DNA]</scope>
    <source>
        <strain evidence="19 20">AM80</strain>
    </source>
</reference>
<evidence type="ECO:0000256" key="7">
    <source>
        <dbReference type="ARBA" id="ARBA00022801"/>
    </source>
</evidence>
<dbReference type="Proteomes" id="UP000283634">
    <property type="component" value="Unassembled WGS sequence"/>
</dbReference>
<gene>
    <name evidence="19" type="ORF">TraAM80_09885</name>
</gene>
<dbReference type="RefSeq" id="XP_029233722.1">
    <property type="nucleotide sequence ID" value="XM_029386542.1"/>
</dbReference>
<feature type="active site" evidence="15">
    <location>
        <position position="224"/>
    </location>
</feature>
<evidence type="ECO:0000256" key="15">
    <source>
        <dbReference type="PIRSR" id="PIRSR601577-1"/>
    </source>
</evidence>
<dbReference type="SUPFAM" id="SSF55486">
    <property type="entry name" value="Metalloproteases ('zincins'), catalytic domain"/>
    <property type="match status" value="1"/>
</dbReference>
<keyword evidence="11 18" id="KW-0472">Membrane</keyword>
<dbReference type="EC" id="3.4.24.-" evidence="17"/>
<keyword evidence="5 16" id="KW-0479">Metal-binding</keyword>
<evidence type="ECO:0000256" key="16">
    <source>
        <dbReference type="PIRSR" id="PIRSR601577-2"/>
    </source>
</evidence>
<dbReference type="PANTHER" id="PTHR10942">
    <property type="entry name" value="LEISHMANOLYSIN-LIKE PEPTIDASE"/>
    <property type="match status" value="1"/>
</dbReference>
<keyword evidence="18" id="KW-1133">Transmembrane helix</keyword>
<dbReference type="GeneID" id="40333818"/>
<evidence type="ECO:0000256" key="4">
    <source>
        <dbReference type="ARBA" id="ARBA00022670"/>
    </source>
</evidence>
<dbReference type="GO" id="GO:0005737">
    <property type="term" value="C:cytoplasm"/>
    <property type="evidence" value="ECO:0007669"/>
    <property type="project" value="TreeGrafter"/>
</dbReference>
<evidence type="ECO:0000256" key="11">
    <source>
        <dbReference type="ARBA" id="ARBA00023136"/>
    </source>
</evidence>
<dbReference type="GO" id="GO:0007155">
    <property type="term" value="P:cell adhesion"/>
    <property type="evidence" value="ECO:0007669"/>
    <property type="project" value="UniProtKB-KW"/>
</dbReference>
<dbReference type="OMA" id="RIFDNEY"/>
<evidence type="ECO:0000256" key="9">
    <source>
        <dbReference type="ARBA" id="ARBA00022889"/>
    </source>
</evidence>
<dbReference type="GO" id="GO:0004222">
    <property type="term" value="F:metalloendopeptidase activity"/>
    <property type="evidence" value="ECO:0007669"/>
    <property type="project" value="UniProtKB-UniRule"/>
</dbReference>
<comment type="subcellular location">
    <subcellularLocation>
        <location evidence="2">Membrane</location>
    </subcellularLocation>
</comment>
<keyword evidence="7 17" id="KW-0378">Hydrolase</keyword>
<feature type="signal peptide" evidence="17">
    <location>
        <begin position="1"/>
        <end position="24"/>
    </location>
</feature>
<keyword evidence="9" id="KW-0130">Cell adhesion</keyword>
<keyword evidence="14" id="KW-0325">Glycoprotein</keyword>
<feature type="binding site" evidence="16">
    <location>
        <position position="223"/>
    </location>
    <ligand>
        <name>Zn(2+)</name>
        <dbReference type="ChEBI" id="CHEBI:29105"/>
        <note>catalytic</note>
    </ligand>
</feature>
<keyword evidence="10 16" id="KW-0482">Metalloprotease</keyword>
<keyword evidence="6 17" id="KW-0732">Signal</keyword>
<evidence type="ECO:0000256" key="12">
    <source>
        <dbReference type="ARBA" id="ARBA00023145"/>
    </source>
</evidence>
<dbReference type="Pfam" id="PF01457">
    <property type="entry name" value="Peptidase_M8"/>
    <property type="match status" value="1"/>
</dbReference>